<feature type="domain" description="N-acetyltransferase" evidence="1">
    <location>
        <begin position="1"/>
        <end position="68"/>
    </location>
</feature>
<protein>
    <submittedName>
        <fullName evidence="2">GNAT family N-acetyltransferase</fullName>
    </submittedName>
</protein>
<dbReference type="SUPFAM" id="SSF55729">
    <property type="entry name" value="Acyl-CoA N-acyltransferases (Nat)"/>
    <property type="match status" value="1"/>
</dbReference>
<dbReference type="InterPro" id="IPR016181">
    <property type="entry name" value="Acyl_CoA_acyltransferase"/>
</dbReference>
<dbReference type="AlphaFoldDB" id="A0A9X7W1Z1"/>
<reference evidence="2 3" key="1">
    <citation type="submission" date="2021-02" db="EMBL/GenBank/DDBJ databases">
        <title>Alicyclobacillus curvatus sp. nov. and Alicyclobacillus mengziensis sp. nov., two acidophilic bacteria isolated from acid mine drainage.</title>
        <authorList>
            <person name="Huang Y."/>
        </authorList>
    </citation>
    <scope>NUCLEOTIDE SEQUENCE [LARGE SCALE GENOMIC DNA]</scope>
    <source>
        <strain evidence="2 3">S30H14</strain>
    </source>
</reference>
<dbReference type="RefSeq" id="WP_206658532.1">
    <property type="nucleotide sequence ID" value="NZ_CP071182.1"/>
</dbReference>
<gene>
    <name evidence="2" type="ORF">JZ786_10035</name>
</gene>
<keyword evidence="3" id="KW-1185">Reference proteome</keyword>
<evidence type="ECO:0000313" key="2">
    <source>
        <dbReference type="EMBL" id="QSO49221.1"/>
    </source>
</evidence>
<dbReference type="Proteomes" id="UP000663505">
    <property type="component" value="Chromosome"/>
</dbReference>
<dbReference type="CDD" id="cd04301">
    <property type="entry name" value="NAT_SF"/>
    <property type="match status" value="1"/>
</dbReference>
<dbReference type="GO" id="GO:0016747">
    <property type="term" value="F:acyltransferase activity, transferring groups other than amino-acyl groups"/>
    <property type="evidence" value="ECO:0007669"/>
    <property type="project" value="InterPro"/>
</dbReference>
<organism evidence="2 3">
    <name type="scientific">Alicyclobacillus mengziensis</name>
    <dbReference type="NCBI Taxonomy" id="2931921"/>
    <lineage>
        <taxon>Bacteria</taxon>
        <taxon>Bacillati</taxon>
        <taxon>Bacillota</taxon>
        <taxon>Bacilli</taxon>
        <taxon>Bacillales</taxon>
        <taxon>Alicyclobacillaceae</taxon>
        <taxon>Alicyclobacillus</taxon>
    </lineage>
</organism>
<dbReference type="KEGG" id="afx:JZ786_10035"/>
<dbReference type="InterPro" id="IPR000182">
    <property type="entry name" value="GNAT_dom"/>
</dbReference>
<accession>A0A9X7W1Z1</accession>
<evidence type="ECO:0000313" key="3">
    <source>
        <dbReference type="Proteomes" id="UP000663505"/>
    </source>
</evidence>
<dbReference type="Gene3D" id="3.40.630.30">
    <property type="match status" value="1"/>
</dbReference>
<proteinExistence type="predicted"/>
<evidence type="ECO:0000259" key="1">
    <source>
        <dbReference type="PROSITE" id="PS51186"/>
    </source>
</evidence>
<dbReference type="PROSITE" id="PS51186">
    <property type="entry name" value="GNAT"/>
    <property type="match status" value="1"/>
</dbReference>
<dbReference type="Pfam" id="PF00583">
    <property type="entry name" value="Acetyltransf_1"/>
    <property type="match status" value="1"/>
</dbReference>
<name>A0A9X7W1Z1_9BACL</name>
<sequence length="68" mass="7406">MKIGEIVVAVMGIRLDSQSVAEILHIAVGKESRGKGYGRRLIELVVQEEVLTGLSAETDCDAVGFYQR</sequence>
<dbReference type="EMBL" id="CP071182">
    <property type="protein sequence ID" value="QSO49221.1"/>
    <property type="molecule type" value="Genomic_DNA"/>
</dbReference>